<accession>A0ABU0IKQ6</accession>
<comment type="caution">
    <text evidence="1">The sequence shown here is derived from an EMBL/GenBank/DDBJ whole genome shotgun (WGS) entry which is preliminary data.</text>
</comment>
<reference evidence="1 2" key="1">
    <citation type="submission" date="2023-07" db="EMBL/GenBank/DDBJ databases">
        <title>Genomic Encyclopedia of Type Strains, Phase IV (KMG-IV): sequencing the most valuable type-strain genomes for metagenomic binning, comparative biology and taxonomic classification.</title>
        <authorList>
            <person name="Goeker M."/>
        </authorList>
    </citation>
    <scope>NUCLEOTIDE SEQUENCE [LARGE SCALE GENOMIC DNA]</scope>
    <source>
        <strain evidence="1 2">DSM 18695</strain>
    </source>
</reference>
<dbReference type="RefSeq" id="WP_307345117.1">
    <property type="nucleotide sequence ID" value="NZ_JAUSVS010000001.1"/>
</dbReference>
<dbReference type="EMBL" id="JAUSVS010000001">
    <property type="protein sequence ID" value="MDQ0462594.1"/>
    <property type="molecule type" value="Genomic_DNA"/>
</dbReference>
<sequence length="140" mass="15350">MHKPEPIRLIALDEDDLKLISSMLQDAVTTIGDIRFEAAARRLTVTLNRYRWEAPGERVRCGLQLGGVMSVQSRRLRREARRAVVELLALSFEPGEAPGGTVVFTFAGGGDLRASVECVDAVLADLTAPWPTPRTPGHED</sequence>
<evidence type="ECO:0000313" key="1">
    <source>
        <dbReference type="EMBL" id="MDQ0462594.1"/>
    </source>
</evidence>
<evidence type="ECO:0000313" key="2">
    <source>
        <dbReference type="Proteomes" id="UP001228905"/>
    </source>
</evidence>
<dbReference type="Pfam" id="PF11164">
    <property type="entry name" value="DUF2948"/>
    <property type="match status" value="1"/>
</dbReference>
<protein>
    <recommendedName>
        <fullName evidence="3">DUF2948 domain-containing protein</fullName>
    </recommendedName>
</protein>
<gene>
    <name evidence="1" type="ORF">QO010_000342</name>
</gene>
<evidence type="ECO:0008006" key="3">
    <source>
        <dbReference type="Google" id="ProtNLM"/>
    </source>
</evidence>
<dbReference type="Proteomes" id="UP001228905">
    <property type="component" value="Unassembled WGS sequence"/>
</dbReference>
<proteinExistence type="predicted"/>
<organism evidence="1 2">
    <name type="scientific">Caulobacter ginsengisoli</name>
    <dbReference type="NCBI Taxonomy" id="400775"/>
    <lineage>
        <taxon>Bacteria</taxon>
        <taxon>Pseudomonadati</taxon>
        <taxon>Pseudomonadota</taxon>
        <taxon>Alphaproteobacteria</taxon>
        <taxon>Caulobacterales</taxon>
        <taxon>Caulobacteraceae</taxon>
        <taxon>Caulobacter</taxon>
    </lineage>
</organism>
<keyword evidence="2" id="KW-1185">Reference proteome</keyword>
<name>A0ABU0IKQ6_9CAUL</name>
<dbReference type="InterPro" id="IPR021335">
    <property type="entry name" value="DUF2948"/>
</dbReference>